<evidence type="ECO:0008006" key="4">
    <source>
        <dbReference type="Google" id="ProtNLM"/>
    </source>
</evidence>
<dbReference type="EMBL" id="CATQJL010000316">
    <property type="protein sequence ID" value="CAJ0606256.1"/>
    <property type="molecule type" value="Genomic_DNA"/>
</dbReference>
<accession>A0AA36H8S8</accession>
<dbReference type="PANTHER" id="PTHR10974">
    <property type="entry name" value="FI08016P-RELATED"/>
    <property type="match status" value="1"/>
</dbReference>
<dbReference type="InterPro" id="IPR004245">
    <property type="entry name" value="DUF229"/>
</dbReference>
<organism evidence="2 3">
    <name type="scientific">Cylicocyclus nassatus</name>
    <name type="common">Nematode worm</name>
    <dbReference type="NCBI Taxonomy" id="53992"/>
    <lineage>
        <taxon>Eukaryota</taxon>
        <taxon>Metazoa</taxon>
        <taxon>Ecdysozoa</taxon>
        <taxon>Nematoda</taxon>
        <taxon>Chromadorea</taxon>
        <taxon>Rhabditida</taxon>
        <taxon>Rhabditina</taxon>
        <taxon>Rhabditomorpha</taxon>
        <taxon>Strongyloidea</taxon>
        <taxon>Strongylidae</taxon>
        <taxon>Cylicocyclus</taxon>
    </lineage>
</organism>
<dbReference type="Gene3D" id="3.40.720.10">
    <property type="entry name" value="Alkaline Phosphatase, subunit A"/>
    <property type="match status" value="1"/>
</dbReference>
<dbReference type="AlphaFoldDB" id="A0AA36H8S8"/>
<protein>
    <recommendedName>
        <fullName evidence="4">DUF229 domain containing protein</fullName>
    </recommendedName>
</protein>
<dbReference type="InterPro" id="IPR017850">
    <property type="entry name" value="Alkaline_phosphatase_core_sf"/>
</dbReference>
<sequence length="708" mass="82246">MMDFPFAKRLLEAVCAVLIVMCTMTTIAMIGWQHAETRYTNPLPKWDNFSFTTSLDSAEQDSLIFHPFENACKFAISSIYASDITPSATERLRQLQCPYENFDLATMDSEGYMYVHPHYSAYPKYTNDVKCKVVFLEGALRNNITGRGKNDFREVAEVEAPENTRFFANGDVFCIRCFRNGTIIFEHVYPGIRDLNKEPNMIYTAKDMESFDDYGRRNESKPNKKPDLHYSIDILAFDSTSRTMFMRHLPRTMETMNKLGYELFFGYTKIGDNSAVNILPILAGDLPEALKQSKIDEFGDINIEWILPSKQKIDPDNIPFLWKLMEKEFGCRSMFNEDIGVAHRGLFHYPPEEFLPGFTSLPADHFYRTYYLAVYKRWKYTQCKDGDQVQRRYMDLWRRFANKYKDICHMGFTFVTTISHEWGFTLELLDEQLSSSLENLYFTGALDKGISIIMGDHGNRMGRQQYSYSGRIEERMPLMAIRLPPDFKKAHTNEYLNFITNKWKLTSNFDIHQTLKDIALMRFGNSRESRNYGRGISLFKEIPANRSCFDAYIPENFCTCLIDRSNLSNATVESTKEKYILSAIEKFFMDNNEISDCFDLTNITLANTAAVLGLNPLARHGFRKKDNAARIEEARRKYPKMDFLYHEIIVLLQSSRDRLTFRLLFRVEEKVKEGTYNVVLEPLVQDAPADCYAKSVFSLCKCLFSTKL</sequence>
<gene>
    <name evidence="2" type="ORF">CYNAS_LOCUS18239</name>
</gene>
<keyword evidence="3" id="KW-1185">Reference proteome</keyword>
<keyword evidence="1" id="KW-0812">Transmembrane</keyword>
<name>A0AA36H8S8_CYLNA</name>
<dbReference type="Proteomes" id="UP001176961">
    <property type="component" value="Unassembled WGS sequence"/>
</dbReference>
<reference evidence="2" key="1">
    <citation type="submission" date="2023-07" db="EMBL/GenBank/DDBJ databases">
        <authorList>
            <consortium name="CYATHOMIX"/>
        </authorList>
    </citation>
    <scope>NUCLEOTIDE SEQUENCE</scope>
    <source>
        <strain evidence="2">N/A</strain>
    </source>
</reference>
<keyword evidence="1" id="KW-0472">Membrane</keyword>
<evidence type="ECO:0000256" key="1">
    <source>
        <dbReference type="SAM" id="Phobius"/>
    </source>
</evidence>
<dbReference type="Pfam" id="PF02995">
    <property type="entry name" value="DUF229"/>
    <property type="match status" value="1"/>
</dbReference>
<comment type="caution">
    <text evidence="2">The sequence shown here is derived from an EMBL/GenBank/DDBJ whole genome shotgun (WGS) entry which is preliminary data.</text>
</comment>
<keyword evidence="1" id="KW-1133">Transmembrane helix</keyword>
<dbReference type="GO" id="GO:0005615">
    <property type="term" value="C:extracellular space"/>
    <property type="evidence" value="ECO:0007669"/>
    <property type="project" value="TreeGrafter"/>
</dbReference>
<dbReference type="CDD" id="cd16021">
    <property type="entry name" value="ALP_like"/>
    <property type="match status" value="1"/>
</dbReference>
<evidence type="ECO:0000313" key="3">
    <source>
        <dbReference type="Proteomes" id="UP001176961"/>
    </source>
</evidence>
<proteinExistence type="predicted"/>
<feature type="transmembrane region" description="Helical" evidence="1">
    <location>
        <begin position="12"/>
        <end position="32"/>
    </location>
</feature>
<evidence type="ECO:0000313" key="2">
    <source>
        <dbReference type="EMBL" id="CAJ0606256.1"/>
    </source>
</evidence>
<dbReference type="PANTHER" id="PTHR10974:SF6">
    <property type="entry name" value="PROTEIN CBG19234"/>
    <property type="match status" value="1"/>
</dbReference>